<reference evidence="8" key="1">
    <citation type="journal article" date="2023" name="Commun. Biol.">
        <title>Genome analysis of Parmales, the sister group of diatoms, reveals the evolutionary specialization of diatoms from phago-mixotrophs to photoautotrophs.</title>
        <authorList>
            <person name="Ban H."/>
            <person name="Sato S."/>
            <person name="Yoshikawa S."/>
            <person name="Yamada K."/>
            <person name="Nakamura Y."/>
            <person name="Ichinomiya M."/>
            <person name="Sato N."/>
            <person name="Blanc-Mathieu R."/>
            <person name="Endo H."/>
            <person name="Kuwata A."/>
            <person name="Ogata H."/>
        </authorList>
    </citation>
    <scope>NUCLEOTIDE SEQUENCE [LARGE SCALE GENOMIC DNA]</scope>
</reference>
<accession>A0A9W7G343</accession>
<dbReference type="SUPFAM" id="SSF51445">
    <property type="entry name" value="(Trans)glycosidases"/>
    <property type="match status" value="1"/>
</dbReference>
<dbReference type="AlphaFoldDB" id="A0A9W7G343"/>
<keyword evidence="5" id="KW-0732">Signal</keyword>
<dbReference type="EMBL" id="BRYA01000035">
    <property type="protein sequence ID" value="GMI33810.1"/>
    <property type="molecule type" value="Genomic_DNA"/>
</dbReference>
<name>A0A9W7G343_9STRA</name>
<protein>
    <recommendedName>
        <fullName evidence="6">Glycoside hydrolase family 5 domain-containing protein</fullName>
    </recommendedName>
</protein>
<dbReference type="Proteomes" id="UP001165065">
    <property type="component" value="Unassembled WGS sequence"/>
</dbReference>
<evidence type="ECO:0000313" key="7">
    <source>
        <dbReference type="EMBL" id="GMI33810.1"/>
    </source>
</evidence>
<dbReference type="PANTHER" id="PTHR31263">
    <property type="entry name" value="CELLULASE FAMILY PROTEIN (AFU_ORTHOLOGUE AFUA_5G14560)"/>
    <property type="match status" value="1"/>
</dbReference>
<comment type="caution">
    <text evidence="7">The sequence shown here is derived from an EMBL/GenBank/DDBJ whole genome shotgun (WGS) entry which is preliminary data.</text>
</comment>
<evidence type="ECO:0000256" key="3">
    <source>
        <dbReference type="ARBA" id="ARBA00023295"/>
    </source>
</evidence>
<keyword evidence="8" id="KW-1185">Reference proteome</keyword>
<evidence type="ECO:0000256" key="5">
    <source>
        <dbReference type="SAM" id="SignalP"/>
    </source>
</evidence>
<evidence type="ECO:0000256" key="2">
    <source>
        <dbReference type="ARBA" id="ARBA00022801"/>
    </source>
</evidence>
<dbReference type="InterPro" id="IPR017853">
    <property type="entry name" value="GH"/>
</dbReference>
<feature type="signal peptide" evidence="5">
    <location>
        <begin position="1"/>
        <end position="21"/>
    </location>
</feature>
<organism evidence="7 8">
    <name type="scientific">Triparma columacea</name>
    <dbReference type="NCBI Taxonomy" id="722753"/>
    <lineage>
        <taxon>Eukaryota</taxon>
        <taxon>Sar</taxon>
        <taxon>Stramenopiles</taxon>
        <taxon>Ochrophyta</taxon>
        <taxon>Bolidophyceae</taxon>
        <taxon>Parmales</taxon>
        <taxon>Triparmaceae</taxon>
        <taxon>Triparma</taxon>
    </lineage>
</organism>
<evidence type="ECO:0000256" key="4">
    <source>
        <dbReference type="RuleBase" id="RU361153"/>
    </source>
</evidence>
<comment type="similarity">
    <text evidence="1 4">Belongs to the glycosyl hydrolase 5 (cellulase A) family.</text>
</comment>
<dbReference type="PANTHER" id="PTHR31263:SF0">
    <property type="entry name" value="CELLULASE FAMILY PROTEIN (AFU_ORTHOLOGUE AFUA_5G14560)"/>
    <property type="match status" value="1"/>
</dbReference>
<proteinExistence type="inferred from homology"/>
<evidence type="ECO:0000259" key="6">
    <source>
        <dbReference type="Pfam" id="PF00150"/>
    </source>
</evidence>
<evidence type="ECO:0000313" key="8">
    <source>
        <dbReference type="Proteomes" id="UP001165065"/>
    </source>
</evidence>
<dbReference type="Gene3D" id="3.20.20.80">
    <property type="entry name" value="Glycosidases"/>
    <property type="match status" value="1"/>
</dbReference>
<dbReference type="GO" id="GO:0000272">
    <property type="term" value="P:polysaccharide catabolic process"/>
    <property type="evidence" value="ECO:0007669"/>
    <property type="project" value="InterPro"/>
</dbReference>
<gene>
    <name evidence="7" type="ORF">TrCOL_g1571</name>
</gene>
<feature type="domain" description="Glycoside hydrolase family 5" evidence="6">
    <location>
        <begin position="81"/>
        <end position="315"/>
    </location>
</feature>
<evidence type="ECO:0000256" key="1">
    <source>
        <dbReference type="ARBA" id="ARBA00005641"/>
    </source>
</evidence>
<sequence length="362" mass="40761">MINTLRAMALFALSSIASIRSTSLPPYPFQVEDGVIKNSEGMIVDMQCVNWPGHMETNLPEGLQMQPLEMIVDLIVASNLYNSHNPELIDEGLGRIFQTVAEALGEKGVYVLMSNHVSKSSWCCSFDDGNGWWNDEFFSPDAWLDSLTGMAKLMEGQSNVIAMDLRNELRTDKIGREEQIDDFMKYVPAAIDAVLEGNPDLLVFVSGLSYDNDWSFLEEGRNSDEWEQALVSKKSNVVFESHIYSWSPFGDISPGESCDNLTFDEHLSWPVRNGFPMVLSEIGTSIDAYEETDLTWLNCVRDFILEWRLGYAMWLLTGSYYFRGGELNAPDSFGLLSTDLSGYKSMDIIDKNREMQWGGDSA</sequence>
<dbReference type="InterPro" id="IPR001547">
    <property type="entry name" value="Glyco_hydro_5"/>
</dbReference>
<dbReference type="OrthoDB" id="442731at2759"/>
<dbReference type="Pfam" id="PF00150">
    <property type="entry name" value="Cellulase"/>
    <property type="match status" value="1"/>
</dbReference>
<feature type="chain" id="PRO_5040774927" description="Glycoside hydrolase family 5 domain-containing protein" evidence="5">
    <location>
        <begin position="22"/>
        <end position="362"/>
    </location>
</feature>
<dbReference type="GO" id="GO:0004553">
    <property type="term" value="F:hydrolase activity, hydrolyzing O-glycosyl compounds"/>
    <property type="evidence" value="ECO:0007669"/>
    <property type="project" value="InterPro"/>
</dbReference>
<keyword evidence="2 4" id="KW-0378">Hydrolase</keyword>
<keyword evidence="3 4" id="KW-0326">Glycosidase</keyword>